<feature type="domain" description="HTH cro/C1-type" evidence="2">
    <location>
        <begin position="7"/>
        <end position="59"/>
    </location>
</feature>
<protein>
    <submittedName>
        <fullName evidence="3">Helix-turn-helix protein</fullName>
    </submittedName>
</protein>
<evidence type="ECO:0000256" key="1">
    <source>
        <dbReference type="ARBA" id="ARBA00023125"/>
    </source>
</evidence>
<dbReference type="PANTHER" id="PTHR46558">
    <property type="entry name" value="TRACRIPTIONAL REGULATORY PROTEIN-RELATED-RELATED"/>
    <property type="match status" value="1"/>
</dbReference>
<dbReference type="PANTHER" id="PTHR46558:SF11">
    <property type="entry name" value="HTH-TYPE TRANSCRIPTIONAL REGULATOR XRE"/>
    <property type="match status" value="1"/>
</dbReference>
<dbReference type="Proteomes" id="UP000295711">
    <property type="component" value="Unassembled WGS sequence"/>
</dbReference>
<keyword evidence="4" id="KW-1185">Reference proteome</keyword>
<reference evidence="3 4" key="1">
    <citation type="submission" date="2019-03" db="EMBL/GenBank/DDBJ databases">
        <title>Genomic Encyclopedia of Type Strains, Phase IV (KMG-IV): sequencing the most valuable type-strain genomes for metagenomic binning, comparative biology and taxonomic classification.</title>
        <authorList>
            <person name="Goeker M."/>
        </authorList>
    </citation>
    <scope>NUCLEOTIDE SEQUENCE [LARGE SCALE GENOMIC DNA]</scope>
    <source>
        <strain evidence="3 4">DSM 28559</strain>
    </source>
</reference>
<evidence type="ECO:0000259" key="2">
    <source>
        <dbReference type="PROSITE" id="PS50943"/>
    </source>
</evidence>
<dbReference type="GO" id="GO:0003677">
    <property type="term" value="F:DNA binding"/>
    <property type="evidence" value="ECO:0007669"/>
    <property type="project" value="UniProtKB-KW"/>
</dbReference>
<dbReference type="InterPro" id="IPR010982">
    <property type="entry name" value="Lambda_DNA-bd_dom_sf"/>
</dbReference>
<dbReference type="SUPFAM" id="SSF47413">
    <property type="entry name" value="lambda repressor-like DNA-binding domains"/>
    <property type="match status" value="1"/>
</dbReference>
<dbReference type="AlphaFoldDB" id="A0A4R2LQN9"/>
<name>A0A4R2LQN9_9FIRM</name>
<gene>
    <name evidence="3" type="ORF">EV212_101193</name>
</gene>
<dbReference type="Gene3D" id="1.10.260.40">
    <property type="entry name" value="lambda repressor-like DNA-binding domains"/>
    <property type="match status" value="1"/>
</dbReference>
<dbReference type="RefSeq" id="WP_132087486.1">
    <property type="nucleotide sequence ID" value="NZ_JANKAQ010000002.1"/>
</dbReference>
<dbReference type="InterPro" id="IPR001387">
    <property type="entry name" value="Cro/C1-type_HTH"/>
</dbReference>
<dbReference type="Pfam" id="PF12844">
    <property type="entry name" value="HTH_19"/>
    <property type="match status" value="1"/>
</dbReference>
<dbReference type="CDD" id="cd00093">
    <property type="entry name" value="HTH_XRE"/>
    <property type="match status" value="1"/>
</dbReference>
<evidence type="ECO:0000313" key="4">
    <source>
        <dbReference type="Proteomes" id="UP000295711"/>
    </source>
</evidence>
<accession>A0A4R2LQN9</accession>
<sequence>MGLKERIKELCKEKNISMNKLEETLGFGKGYISKLGTSNPNTSKLQKIADYFGVSLDYLMTGNSESSKSNTLSKKDERDIAKDLENIMNKLSNKENGPASFEGEDIPEADQELFAGQIELMLRRLKAINKELYNPNKNKK</sequence>
<keyword evidence="1" id="KW-0238">DNA-binding</keyword>
<dbReference type="OrthoDB" id="1653613at2"/>
<comment type="caution">
    <text evidence="3">The sequence shown here is derived from an EMBL/GenBank/DDBJ whole genome shotgun (WGS) entry which is preliminary data.</text>
</comment>
<dbReference type="SMART" id="SM00530">
    <property type="entry name" value="HTH_XRE"/>
    <property type="match status" value="1"/>
</dbReference>
<evidence type="ECO:0000313" key="3">
    <source>
        <dbReference type="EMBL" id="TCO86406.1"/>
    </source>
</evidence>
<dbReference type="PROSITE" id="PS50943">
    <property type="entry name" value="HTH_CROC1"/>
    <property type="match status" value="1"/>
</dbReference>
<organism evidence="3 4">
    <name type="scientific">Frisingicoccus caecimuris</name>
    <dbReference type="NCBI Taxonomy" id="1796636"/>
    <lineage>
        <taxon>Bacteria</taxon>
        <taxon>Bacillati</taxon>
        <taxon>Bacillota</taxon>
        <taxon>Clostridia</taxon>
        <taxon>Lachnospirales</taxon>
        <taxon>Lachnospiraceae</taxon>
        <taxon>Frisingicoccus</taxon>
    </lineage>
</organism>
<dbReference type="EMBL" id="SLXA01000001">
    <property type="protein sequence ID" value="TCO86406.1"/>
    <property type="molecule type" value="Genomic_DNA"/>
</dbReference>
<proteinExistence type="predicted"/>